<keyword evidence="2" id="KW-0472">Membrane</keyword>
<evidence type="ECO:0000313" key="3">
    <source>
        <dbReference type="EMBL" id="KHD97361.1"/>
    </source>
</evidence>
<organism evidence="3 4">
    <name type="scientific">Kocuria rosea subsp. polaris</name>
    <dbReference type="NCBI Taxonomy" id="136273"/>
    <lineage>
        <taxon>Bacteria</taxon>
        <taxon>Bacillati</taxon>
        <taxon>Actinomycetota</taxon>
        <taxon>Actinomycetes</taxon>
        <taxon>Micrococcales</taxon>
        <taxon>Micrococcaceae</taxon>
        <taxon>Kocuria</taxon>
    </lineage>
</organism>
<keyword evidence="2" id="KW-1133">Transmembrane helix</keyword>
<name>A0A0A6VRW5_KOCRO</name>
<dbReference type="RefSeq" id="WP_035926985.1">
    <property type="nucleotide sequence ID" value="NZ_JSUH01000008.1"/>
</dbReference>
<dbReference type="EMBL" id="JSUH01000008">
    <property type="protein sequence ID" value="KHD97361.1"/>
    <property type="molecule type" value="Genomic_DNA"/>
</dbReference>
<keyword evidence="2" id="KW-0812">Transmembrane</keyword>
<keyword evidence="4" id="KW-1185">Reference proteome</keyword>
<evidence type="ECO:0000256" key="1">
    <source>
        <dbReference type="SAM" id="MobiDB-lite"/>
    </source>
</evidence>
<feature type="compositionally biased region" description="Low complexity" evidence="1">
    <location>
        <begin position="139"/>
        <end position="161"/>
    </location>
</feature>
<dbReference type="Proteomes" id="UP000030466">
    <property type="component" value="Unassembled WGS sequence"/>
</dbReference>
<reference evidence="3 4" key="1">
    <citation type="journal article" date="2003" name="Int. J. Syst. Evol. Microbiol.">
        <title>Kocuria polaris sp. nov., an orange-pigmented psychrophilic bacterium isolated from an Antarctic cyanobacterial mat sample.</title>
        <authorList>
            <person name="Reddy G.S."/>
            <person name="Prakash J.S."/>
            <person name="Prabahar V."/>
            <person name="Matsumoto G.I."/>
            <person name="Stackebrandt E."/>
            <person name="Shivaji S."/>
        </authorList>
    </citation>
    <scope>NUCLEOTIDE SEQUENCE [LARGE SCALE GENOMIC DNA]</scope>
    <source>
        <strain evidence="3 4">CMS 76or</strain>
    </source>
</reference>
<evidence type="ECO:0000256" key="2">
    <source>
        <dbReference type="SAM" id="Phobius"/>
    </source>
</evidence>
<dbReference type="OrthoDB" id="4883660at2"/>
<protein>
    <submittedName>
        <fullName evidence="3">Uncharacterized protein</fullName>
    </submittedName>
</protein>
<evidence type="ECO:0000313" key="4">
    <source>
        <dbReference type="Proteomes" id="UP000030466"/>
    </source>
</evidence>
<accession>A0A0A6VRW5</accession>
<feature type="region of interest" description="Disordered" evidence="1">
    <location>
        <begin position="139"/>
        <end position="168"/>
    </location>
</feature>
<gene>
    <name evidence="3" type="ORF">GY22_10165</name>
</gene>
<feature type="transmembrane region" description="Helical" evidence="2">
    <location>
        <begin position="76"/>
        <end position="99"/>
    </location>
</feature>
<feature type="transmembrane region" description="Helical" evidence="2">
    <location>
        <begin position="20"/>
        <end position="39"/>
    </location>
</feature>
<proteinExistence type="predicted"/>
<sequence>MTPPRPTPEAAPADARRAAATRTAGGALVCAAVALVLVGSALWPTVAGVVLAVLGIGLGVAALVRSRGTGRRRLLVLSAVAAIVLGALSLLTGGARLALWPVAEAYQECVAGTLTLSGAAQCQQELEDGIWSYLSGGPAAPASEDAAGASAASTSNASADPVSATAGP</sequence>
<comment type="caution">
    <text evidence="3">The sequence shown here is derived from an EMBL/GenBank/DDBJ whole genome shotgun (WGS) entry which is preliminary data.</text>
</comment>
<feature type="transmembrane region" description="Helical" evidence="2">
    <location>
        <begin position="45"/>
        <end position="64"/>
    </location>
</feature>
<dbReference type="AlphaFoldDB" id="A0A0A6VRW5"/>